<name>A0A1G4IWS2_9SACH</name>
<evidence type="ECO:0000256" key="5">
    <source>
        <dbReference type="ARBA" id="ARBA00022989"/>
    </source>
</evidence>
<evidence type="ECO:0000256" key="6">
    <source>
        <dbReference type="ARBA" id="ARBA00023136"/>
    </source>
</evidence>
<evidence type="ECO:0000256" key="1">
    <source>
        <dbReference type="ARBA" id="ARBA00004477"/>
    </source>
</evidence>
<evidence type="ECO:0000313" key="10">
    <source>
        <dbReference type="Proteomes" id="UP000189911"/>
    </source>
</evidence>
<evidence type="ECO:0000259" key="8">
    <source>
        <dbReference type="PROSITE" id="PS51751"/>
    </source>
</evidence>
<gene>
    <name evidence="9" type="ORF">LANO_0B02652G</name>
</gene>
<accession>A0A1G4IWS2</accession>
<dbReference type="InterPro" id="IPR016964">
    <property type="entry name" value="Sigma2_recept"/>
</dbReference>
<dbReference type="OrthoDB" id="433124at2759"/>
<dbReference type="InterPro" id="IPR051987">
    <property type="entry name" value="Sigma-2_receptor-like"/>
</dbReference>
<dbReference type="EMBL" id="LT598450">
    <property type="protein sequence ID" value="SCU81319.1"/>
    <property type="molecule type" value="Genomic_DNA"/>
</dbReference>
<feature type="domain" description="EXPERA" evidence="8">
    <location>
        <begin position="6"/>
        <end position="168"/>
    </location>
</feature>
<dbReference type="AlphaFoldDB" id="A0A1G4IWS2"/>
<organism evidence="9 10">
    <name type="scientific">Lachancea nothofagi CBS 11611</name>
    <dbReference type="NCBI Taxonomy" id="1266666"/>
    <lineage>
        <taxon>Eukaryota</taxon>
        <taxon>Fungi</taxon>
        <taxon>Dikarya</taxon>
        <taxon>Ascomycota</taxon>
        <taxon>Saccharomycotina</taxon>
        <taxon>Saccharomycetes</taxon>
        <taxon>Saccharomycetales</taxon>
        <taxon>Saccharomycetaceae</taxon>
        <taxon>Lachancea</taxon>
    </lineage>
</organism>
<feature type="transmembrane region" description="Helical" evidence="7">
    <location>
        <begin position="111"/>
        <end position="131"/>
    </location>
</feature>
<proteinExistence type="inferred from homology"/>
<dbReference type="PIRSF" id="PIRSF031032">
    <property type="entry name" value="TMP_97_prd"/>
    <property type="match status" value="1"/>
</dbReference>
<evidence type="ECO:0000256" key="3">
    <source>
        <dbReference type="ARBA" id="ARBA00022692"/>
    </source>
</evidence>
<dbReference type="Pfam" id="PF05241">
    <property type="entry name" value="EBP"/>
    <property type="match status" value="1"/>
</dbReference>
<keyword evidence="5 7" id="KW-1133">Transmembrane helix</keyword>
<keyword evidence="4 7" id="KW-0256">Endoplasmic reticulum</keyword>
<keyword evidence="6 7" id="KW-0472">Membrane</keyword>
<comment type="similarity">
    <text evidence="2">Belongs to the TMEM97/sigma-2 receptor family.</text>
</comment>
<comment type="subcellular location">
    <subcellularLocation>
        <location evidence="1">Endoplasmic reticulum membrane</location>
        <topology evidence="1">Multi-pass membrane protein</topology>
    </subcellularLocation>
</comment>
<protein>
    <recommendedName>
        <fullName evidence="7">Efficient mitochondria targeting-associated protein 19</fullName>
    </recommendedName>
</protein>
<dbReference type="Proteomes" id="UP000189911">
    <property type="component" value="Chromosome B"/>
</dbReference>
<keyword evidence="10" id="KW-1185">Reference proteome</keyword>
<evidence type="ECO:0000256" key="2">
    <source>
        <dbReference type="ARBA" id="ARBA00009096"/>
    </source>
</evidence>
<evidence type="ECO:0000256" key="7">
    <source>
        <dbReference type="PIRNR" id="PIRNR031032"/>
    </source>
</evidence>
<feature type="transmembrane region" description="Helical" evidence="7">
    <location>
        <begin position="151"/>
        <end position="169"/>
    </location>
</feature>
<keyword evidence="3 7" id="KW-0812">Transmembrane</keyword>
<dbReference type="PROSITE" id="PS51751">
    <property type="entry name" value="EXPERA"/>
    <property type="match status" value="1"/>
</dbReference>
<reference evidence="10" key="1">
    <citation type="submission" date="2016-03" db="EMBL/GenBank/DDBJ databases">
        <authorList>
            <person name="Devillers Hugo."/>
        </authorList>
    </citation>
    <scope>NUCLEOTIDE SEQUENCE [LARGE SCALE GENOMIC DNA]</scope>
</reference>
<evidence type="ECO:0000313" key="9">
    <source>
        <dbReference type="EMBL" id="SCU81319.1"/>
    </source>
</evidence>
<dbReference type="PANTHER" id="PTHR31204:SF1">
    <property type="entry name" value="SIGMA INTRACELLULAR RECEPTOR 2"/>
    <property type="match status" value="1"/>
</dbReference>
<dbReference type="PANTHER" id="PTHR31204">
    <property type="entry name" value="SIGMA INTRACELLULAR RECEPTOR 2"/>
    <property type="match status" value="1"/>
</dbReference>
<dbReference type="InterPro" id="IPR033118">
    <property type="entry name" value="EXPERA"/>
</dbReference>
<feature type="transmembrane region" description="Helical" evidence="7">
    <location>
        <begin position="9"/>
        <end position="30"/>
    </location>
</feature>
<dbReference type="GO" id="GO:0005789">
    <property type="term" value="C:endoplasmic reticulum membrane"/>
    <property type="evidence" value="ECO:0007669"/>
    <property type="project" value="UniProtKB-SubCell"/>
</dbReference>
<feature type="transmembrane region" description="Helical" evidence="7">
    <location>
        <begin position="59"/>
        <end position="80"/>
    </location>
</feature>
<evidence type="ECO:0000256" key="4">
    <source>
        <dbReference type="ARBA" id="ARBA00022824"/>
    </source>
</evidence>
<sequence>MLSTGQQKFYYYYFIAHIFTTILVDSIVVLPERFQVTKPLVDYHIAFNNDFLLYEKPSWLWWFILIECVGQLPGFFWFAYKIRQLWALKTISGEDKHIKMQLATCERSLSWWLRLYGWNAASTTFICLYTVWTRGYYPDGDLLPMLVSDKLKLMAVYVPYLLIPLRLCFI</sequence>